<comment type="caution">
    <text evidence="1">The sequence shown here is derived from an EMBL/GenBank/DDBJ whole genome shotgun (WGS) entry which is preliminary data.</text>
</comment>
<organism evidence="1 2">
    <name type="scientific">Trifolium medium</name>
    <dbReference type="NCBI Taxonomy" id="97028"/>
    <lineage>
        <taxon>Eukaryota</taxon>
        <taxon>Viridiplantae</taxon>
        <taxon>Streptophyta</taxon>
        <taxon>Embryophyta</taxon>
        <taxon>Tracheophyta</taxon>
        <taxon>Spermatophyta</taxon>
        <taxon>Magnoliopsida</taxon>
        <taxon>eudicotyledons</taxon>
        <taxon>Gunneridae</taxon>
        <taxon>Pentapetalae</taxon>
        <taxon>rosids</taxon>
        <taxon>fabids</taxon>
        <taxon>Fabales</taxon>
        <taxon>Fabaceae</taxon>
        <taxon>Papilionoideae</taxon>
        <taxon>50 kb inversion clade</taxon>
        <taxon>NPAAA clade</taxon>
        <taxon>Hologalegina</taxon>
        <taxon>IRL clade</taxon>
        <taxon>Trifolieae</taxon>
        <taxon>Trifolium</taxon>
    </lineage>
</organism>
<feature type="non-terminal residue" evidence="1">
    <location>
        <position position="32"/>
    </location>
</feature>
<sequence>MAGGLPQLKALKIEKCNKLDQIVEDIGTAIPI</sequence>
<proteinExistence type="predicted"/>
<dbReference type="EMBL" id="LXQA010358493">
    <property type="protein sequence ID" value="MCI46507.1"/>
    <property type="molecule type" value="Genomic_DNA"/>
</dbReference>
<accession>A0A392SDK9</accession>
<evidence type="ECO:0000313" key="1">
    <source>
        <dbReference type="EMBL" id="MCI46507.1"/>
    </source>
</evidence>
<protein>
    <submittedName>
        <fullName evidence="1">Disease resistance protein (CC-NBS-LRR class) family protein</fullName>
    </submittedName>
</protein>
<evidence type="ECO:0000313" key="2">
    <source>
        <dbReference type="Proteomes" id="UP000265520"/>
    </source>
</evidence>
<dbReference type="Proteomes" id="UP000265520">
    <property type="component" value="Unassembled WGS sequence"/>
</dbReference>
<keyword evidence="2" id="KW-1185">Reference proteome</keyword>
<name>A0A392SDK9_9FABA</name>
<reference evidence="1 2" key="1">
    <citation type="journal article" date="2018" name="Front. Plant Sci.">
        <title>Red Clover (Trifolium pratense) and Zigzag Clover (T. medium) - A Picture of Genomic Similarities and Differences.</title>
        <authorList>
            <person name="Dluhosova J."/>
            <person name="Istvanek J."/>
            <person name="Nedelnik J."/>
            <person name="Repkova J."/>
        </authorList>
    </citation>
    <scope>NUCLEOTIDE SEQUENCE [LARGE SCALE GENOMIC DNA]</scope>
    <source>
        <strain evidence="2">cv. 10/8</strain>
        <tissue evidence="1">Leaf</tissue>
    </source>
</reference>
<dbReference type="AlphaFoldDB" id="A0A392SDK9"/>